<sequence>MQETIKLSTAIKLNDVLVNQLQLREPTVGDQLDVQVLGKSDAEREQLMFARLCDCAPNDLRQLTLRDYKKLQDAYFRLLSDDREP</sequence>
<dbReference type="RefSeq" id="WP_115227902.1">
    <property type="nucleotide sequence ID" value="NZ_CAWOLO010000025.1"/>
</dbReference>
<evidence type="ECO:0000313" key="2">
    <source>
        <dbReference type="EMBL" id="TCU81206.1"/>
    </source>
</evidence>
<reference evidence="1 3" key="1">
    <citation type="submission" date="2018-06" db="EMBL/GenBank/DDBJ databases">
        <authorList>
            <consortium name="Pathogen Informatics"/>
            <person name="Doyle S."/>
        </authorList>
    </citation>
    <scope>NUCLEOTIDE SEQUENCE [LARGE SCALE GENOMIC DNA]</scope>
    <source>
        <strain evidence="1 3">NCTC11159</strain>
    </source>
</reference>
<dbReference type="AlphaFoldDB" id="A0A377QA13"/>
<evidence type="ECO:0000313" key="1">
    <source>
        <dbReference type="EMBL" id="STQ91722.1"/>
    </source>
</evidence>
<accession>A0A377QA13</accession>
<organism evidence="1 3">
    <name type="scientific">Iodobacter fluviatilis</name>
    <dbReference type="NCBI Taxonomy" id="537"/>
    <lineage>
        <taxon>Bacteria</taxon>
        <taxon>Pseudomonadati</taxon>
        <taxon>Pseudomonadota</taxon>
        <taxon>Betaproteobacteria</taxon>
        <taxon>Neisseriales</taxon>
        <taxon>Chitinibacteraceae</taxon>
        <taxon>Iodobacter</taxon>
    </lineage>
</organism>
<evidence type="ECO:0000313" key="3">
    <source>
        <dbReference type="Proteomes" id="UP000255108"/>
    </source>
</evidence>
<dbReference type="OrthoDB" id="8549651at2"/>
<dbReference type="Proteomes" id="UP000255108">
    <property type="component" value="Unassembled WGS sequence"/>
</dbReference>
<dbReference type="Pfam" id="PF10109">
    <property type="entry name" value="Phage_TAC_7"/>
    <property type="match status" value="1"/>
</dbReference>
<reference evidence="2 4" key="2">
    <citation type="submission" date="2019-03" db="EMBL/GenBank/DDBJ databases">
        <title>Genomic Encyclopedia of Type Strains, Phase IV (KMG-IV): sequencing the most valuable type-strain genomes for metagenomic binning, comparative biology and taxonomic classification.</title>
        <authorList>
            <person name="Goeker M."/>
        </authorList>
    </citation>
    <scope>NUCLEOTIDE SEQUENCE [LARGE SCALE GENOMIC DNA]</scope>
    <source>
        <strain evidence="2 4">DSM 3764</strain>
    </source>
</reference>
<dbReference type="EMBL" id="UGHR01000001">
    <property type="protein sequence ID" value="STQ91722.1"/>
    <property type="molecule type" value="Genomic_DNA"/>
</dbReference>
<gene>
    <name evidence="2" type="ORF">EV682_1259</name>
    <name evidence="1" type="ORF">NCTC11159_02799</name>
</gene>
<keyword evidence="4" id="KW-1185">Reference proteome</keyword>
<dbReference type="InterPro" id="IPR019289">
    <property type="entry name" value="Phage_tail_E/E"/>
</dbReference>
<dbReference type="Proteomes" id="UP000295794">
    <property type="component" value="Unassembled WGS sequence"/>
</dbReference>
<protein>
    <submittedName>
        <fullName evidence="2">Tail assembly chaperone E/41/14-like protein</fullName>
    </submittedName>
</protein>
<evidence type="ECO:0000313" key="4">
    <source>
        <dbReference type="Proteomes" id="UP000295794"/>
    </source>
</evidence>
<proteinExistence type="predicted"/>
<dbReference type="EMBL" id="SMBT01000025">
    <property type="protein sequence ID" value="TCU81206.1"/>
    <property type="molecule type" value="Genomic_DNA"/>
</dbReference>
<name>A0A377QA13_9NEIS</name>